<dbReference type="EC" id="2.1.1.64" evidence="1"/>
<dbReference type="Pfam" id="PF13489">
    <property type="entry name" value="Methyltransf_23"/>
    <property type="match status" value="1"/>
</dbReference>
<gene>
    <name evidence="1" type="ORF">ABUE31_09400</name>
</gene>
<dbReference type="SUPFAM" id="SSF53335">
    <property type="entry name" value="S-adenosyl-L-methionine-dependent methyltransferases"/>
    <property type="match status" value="1"/>
</dbReference>
<dbReference type="Gene3D" id="3.40.50.150">
    <property type="entry name" value="Vaccinia Virus protein VP39"/>
    <property type="match status" value="1"/>
</dbReference>
<comment type="caution">
    <text evidence="1">The sequence shown here is derived from an EMBL/GenBank/DDBJ whole genome shotgun (WGS) entry which is preliminary data.</text>
</comment>
<dbReference type="Proteomes" id="UP001556196">
    <property type="component" value="Unassembled WGS sequence"/>
</dbReference>
<keyword evidence="2" id="KW-1185">Reference proteome</keyword>
<reference evidence="1 2" key="1">
    <citation type="submission" date="2024-06" db="EMBL/GenBank/DDBJ databases">
        <authorList>
            <person name="Tuo L."/>
        </authorList>
    </citation>
    <scope>NUCLEOTIDE SEQUENCE [LARGE SCALE GENOMIC DNA]</scope>
    <source>
        <strain evidence="1 2">ZMM04-5</strain>
    </source>
</reference>
<dbReference type="GO" id="GO:0061542">
    <property type="term" value="F:3-demethylubiquinol 3-O-methyltransferase activity"/>
    <property type="evidence" value="ECO:0007669"/>
    <property type="project" value="UniProtKB-EC"/>
</dbReference>
<evidence type="ECO:0000313" key="2">
    <source>
        <dbReference type="Proteomes" id="UP001556196"/>
    </source>
</evidence>
<keyword evidence="1" id="KW-0808">Transferase</keyword>
<dbReference type="EC" id="2.1.1.222" evidence="1"/>
<dbReference type="EMBL" id="JBFOCI010000002">
    <property type="protein sequence ID" value="MEW9806196.1"/>
    <property type="molecule type" value="Genomic_DNA"/>
</dbReference>
<dbReference type="GO" id="GO:0102208">
    <property type="term" value="F:2-polyprenyl-6-hydroxyphenol methylase activity"/>
    <property type="evidence" value="ECO:0007669"/>
    <property type="project" value="UniProtKB-EC"/>
</dbReference>
<sequence length="252" mass="27696">MELDAYRKMAATEDGHWWFCGRRSIGEAVIRGLGLPKDASILEIGAGTGGNIAMLEKFGEVLAVEMSDLARRIAWEKTGREFLYGYLPHNIPVKPGSVDLICLFDVLEHVAEDETSLVAMRRLLKPNGKIVLTVPAHQWLWSTHDVDLHHHRRYSRTLLKERIERAGYRIDRLTYTNAALFPVAALARLADRLRSAGSASGLGQPPAAVNAAMKALFSAESLIVPNASLPFGVSLLAVFGRDEAAQDDRLAA</sequence>
<dbReference type="InterPro" id="IPR029063">
    <property type="entry name" value="SAM-dependent_MTases_sf"/>
</dbReference>
<dbReference type="PANTHER" id="PTHR43861:SF6">
    <property type="entry name" value="METHYLTRANSFERASE TYPE 11"/>
    <property type="match status" value="1"/>
</dbReference>
<dbReference type="CDD" id="cd02440">
    <property type="entry name" value="AdoMet_MTases"/>
    <property type="match status" value="1"/>
</dbReference>
<protein>
    <submittedName>
        <fullName evidence="1">Class I SAM-dependent methyltransferase</fullName>
        <ecNumber evidence="1">2.1.1.222</ecNumber>
        <ecNumber evidence="1">2.1.1.64</ecNumber>
    </submittedName>
</protein>
<dbReference type="PANTHER" id="PTHR43861">
    <property type="entry name" value="TRANS-ACONITATE 2-METHYLTRANSFERASE-RELATED"/>
    <property type="match status" value="1"/>
</dbReference>
<keyword evidence="1" id="KW-0489">Methyltransferase</keyword>
<evidence type="ECO:0000313" key="1">
    <source>
        <dbReference type="EMBL" id="MEW9806196.1"/>
    </source>
</evidence>
<name>A0ABV3QYP6_9HYPH</name>
<proteinExistence type="predicted"/>
<organism evidence="1 2">
    <name type="scientific">Mesorhizobium marinum</name>
    <dbReference type="NCBI Taxonomy" id="3228790"/>
    <lineage>
        <taxon>Bacteria</taxon>
        <taxon>Pseudomonadati</taxon>
        <taxon>Pseudomonadota</taxon>
        <taxon>Alphaproteobacteria</taxon>
        <taxon>Hyphomicrobiales</taxon>
        <taxon>Phyllobacteriaceae</taxon>
        <taxon>Mesorhizobium</taxon>
    </lineage>
</organism>
<dbReference type="GO" id="GO:0032259">
    <property type="term" value="P:methylation"/>
    <property type="evidence" value="ECO:0007669"/>
    <property type="project" value="UniProtKB-KW"/>
</dbReference>
<dbReference type="RefSeq" id="WP_367723268.1">
    <property type="nucleotide sequence ID" value="NZ_JBFOCI010000002.1"/>
</dbReference>
<accession>A0ABV3QYP6</accession>